<dbReference type="EMBL" id="GL376585">
    <property type="status" value="NOT_ANNOTATED_CDS"/>
    <property type="molecule type" value="Genomic_DNA"/>
</dbReference>
<dbReference type="Gene3D" id="2.40.50.140">
    <property type="entry name" value="Nucleic acid-binding proteins"/>
    <property type="match status" value="1"/>
</dbReference>
<reference evidence="2" key="3">
    <citation type="submission" date="2015-02" db="UniProtKB">
        <authorList>
            <consortium name="EnsemblProtists"/>
        </authorList>
    </citation>
    <scope>IDENTIFICATION</scope>
    <source>
        <strain evidence="2">DAOM BR144</strain>
    </source>
</reference>
<sequence>MDSRCIKFWEDGQELLKNAANAARLAHAMGKILKELRTMSRFLQKNQASRFSDNAQQKLVDAVAFYVTFSKQRVPIQSGDDQQLVEAVFQVIKDGLAMPFNVMGTKQKKRLMKWYNELIGVVGGDPDALALDGVDSAPKRMEWSVLGIDDDGYLSLMDESNGDTCETFQVKKSKEFKQIQKGLETTDVTVVTMGEDIVEIQVADGDAEE</sequence>
<feature type="domain" description="Translation initiation factor 5A C-terminal" evidence="1">
    <location>
        <begin position="139"/>
        <end position="201"/>
    </location>
</feature>
<name>K3WRB8_GLOUD</name>
<organism evidence="2 3">
    <name type="scientific">Globisporangium ultimum (strain ATCC 200006 / CBS 805.95 / DAOM BR144)</name>
    <name type="common">Pythium ultimum</name>
    <dbReference type="NCBI Taxonomy" id="431595"/>
    <lineage>
        <taxon>Eukaryota</taxon>
        <taxon>Sar</taxon>
        <taxon>Stramenopiles</taxon>
        <taxon>Oomycota</taxon>
        <taxon>Peronosporomycetes</taxon>
        <taxon>Pythiales</taxon>
        <taxon>Pythiaceae</taxon>
        <taxon>Globisporangium</taxon>
    </lineage>
</organism>
<evidence type="ECO:0000313" key="3">
    <source>
        <dbReference type="Proteomes" id="UP000019132"/>
    </source>
</evidence>
<dbReference type="GO" id="GO:0045905">
    <property type="term" value="P:positive regulation of translational termination"/>
    <property type="evidence" value="ECO:0007669"/>
    <property type="project" value="InterPro"/>
</dbReference>
<dbReference type="InterPro" id="IPR012340">
    <property type="entry name" value="NA-bd_OB-fold"/>
</dbReference>
<dbReference type="VEuPathDB" id="FungiDB:PYU1_G007496"/>
<evidence type="ECO:0000313" key="2">
    <source>
        <dbReference type="EnsemblProtists" id="PYU1_T007512"/>
    </source>
</evidence>
<dbReference type="GO" id="GO:0043022">
    <property type="term" value="F:ribosome binding"/>
    <property type="evidence" value="ECO:0007669"/>
    <property type="project" value="InterPro"/>
</dbReference>
<dbReference type="InParanoid" id="K3WRB8"/>
<dbReference type="SMART" id="SM01376">
    <property type="entry name" value="eIF-5a"/>
    <property type="match status" value="1"/>
</dbReference>
<dbReference type="eggNOG" id="ENOG502S5W3">
    <property type="taxonomic scope" value="Eukaryota"/>
</dbReference>
<keyword evidence="3" id="KW-1185">Reference proteome</keyword>
<reference evidence="3" key="1">
    <citation type="journal article" date="2010" name="Genome Biol.">
        <title>Genome sequence of the necrotrophic plant pathogen Pythium ultimum reveals original pathogenicity mechanisms and effector repertoire.</title>
        <authorList>
            <person name="Levesque C.A."/>
            <person name="Brouwer H."/>
            <person name="Cano L."/>
            <person name="Hamilton J.P."/>
            <person name="Holt C."/>
            <person name="Huitema E."/>
            <person name="Raffaele S."/>
            <person name="Robideau G.P."/>
            <person name="Thines M."/>
            <person name="Win J."/>
            <person name="Zerillo M.M."/>
            <person name="Beakes G.W."/>
            <person name="Boore J.L."/>
            <person name="Busam D."/>
            <person name="Dumas B."/>
            <person name="Ferriera S."/>
            <person name="Fuerstenberg S.I."/>
            <person name="Gachon C.M."/>
            <person name="Gaulin E."/>
            <person name="Govers F."/>
            <person name="Grenville-Briggs L."/>
            <person name="Horner N."/>
            <person name="Hostetler J."/>
            <person name="Jiang R.H."/>
            <person name="Johnson J."/>
            <person name="Krajaejun T."/>
            <person name="Lin H."/>
            <person name="Meijer H.J."/>
            <person name="Moore B."/>
            <person name="Morris P."/>
            <person name="Phuntmart V."/>
            <person name="Puiu D."/>
            <person name="Shetty J."/>
            <person name="Stajich J.E."/>
            <person name="Tripathy S."/>
            <person name="Wawra S."/>
            <person name="van West P."/>
            <person name="Whitty B.R."/>
            <person name="Coutinho P.M."/>
            <person name="Henrissat B."/>
            <person name="Martin F."/>
            <person name="Thomas P.D."/>
            <person name="Tyler B.M."/>
            <person name="De Vries R.P."/>
            <person name="Kamoun S."/>
            <person name="Yandell M."/>
            <person name="Tisserat N."/>
            <person name="Buell C.R."/>
        </authorList>
    </citation>
    <scope>NUCLEOTIDE SEQUENCE</scope>
    <source>
        <strain evidence="3">DAOM:BR144</strain>
    </source>
</reference>
<dbReference type="OMA" id="CIKFWED"/>
<dbReference type="Pfam" id="PF01287">
    <property type="entry name" value="eIF-5a"/>
    <property type="match status" value="1"/>
</dbReference>
<dbReference type="Proteomes" id="UP000019132">
    <property type="component" value="Unassembled WGS sequence"/>
</dbReference>
<dbReference type="GO" id="GO:0003746">
    <property type="term" value="F:translation elongation factor activity"/>
    <property type="evidence" value="ECO:0007669"/>
    <property type="project" value="InterPro"/>
</dbReference>
<dbReference type="GO" id="GO:0045901">
    <property type="term" value="P:positive regulation of translational elongation"/>
    <property type="evidence" value="ECO:0007669"/>
    <property type="project" value="InterPro"/>
</dbReference>
<dbReference type="InterPro" id="IPR020189">
    <property type="entry name" value="IF5A_C"/>
</dbReference>
<reference evidence="3" key="2">
    <citation type="submission" date="2010-04" db="EMBL/GenBank/DDBJ databases">
        <authorList>
            <person name="Buell R."/>
            <person name="Hamilton J."/>
            <person name="Hostetler J."/>
        </authorList>
    </citation>
    <scope>NUCLEOTIDE SEQUENCE [LARGE SCALE GENOMIC DNA]</scope>
    <source>
        <strain evidence="3">DAOM:BR144</strain>
    </source>
</reference>
<proteinExistence type="predicted"/>
<dbReference type="EnsemblProtists" id="PYU1_T007512">
    <property type="protein sequence ID" value="PYU1_T007512"/>
    <property type="gene ID" value="PYU1_G007496"/>
</dbReference>
<dbReference type="GO" id="GO:0003723">
    <property type="term" value="F:RNA binding"/>
    <property type="evidence" value="ECO:0007669"/>
    <property type="project" value="InterPro"/>
</dbReference>
<protein>
    <recommendedName>
        <fullName evidence="1">Translation initiation factor 5A C-terminal domain-containing protein</fullName>
    </recommendedName>
</protein>
<dbReference type="AlphaFoldDB" id="K3WRB8"/>
<evidence type="ECO:0000259" key="1">
    <source>
        <dbReference type="SMART" id="SM01376"/>
    </source>
</evidence>
<dbReference type="HOGENOM" id="CLU_1374633_0_0_1"/>
<accession>K3WRB8</accession>